<evidence type="ECO:0000313" key="2">
    <source>
        <dbReference type="EMBL" id="MBH9580081.1"/>
    </source>
</evidence>
<gene>
    <name evidence="2" type="ORF">I9026_01680</name>
</gene>
<reference evidence="2 3" key="1">
    <citation type="submission" date="2020-12" db="EMBL/GenBank/DDBJ databases">
        <title>Genomic analysis of Staphylococcus felis from a cat with skin infection.</title>
        <authorList>
            <person name="Aslantas O."/>
            <person name="Keskin O."/>
            <person name="Buyukaltay K."/>
            <person name="Gullu Yucetepe A."/>
        </authorList>
    </citation>
    <scope>NUCLEOTIDE SEQUENCE [LARGE SCALE GENOMIC DNA]</scope>
    <source>
        <strain evidence="2 3">HARRANVET</strain>
    </source>
</reference>
<dbReference type="GeneID" id="48058763"/>
<dbReference type="Gene3D" id="1.10.260.40">
    <property type="entry name" value="lambda repressor-like DNA-binding domains"/>
    <property type="match status" value="1"/>
</dbReference>
<name>A0ABS0QLK0_9STAP</name>
<sequence>MLQEDYKENLVARLSDLLDDSGITQKELSEKINVSSKTIQRAVNSGDLTNIHTLIEIANYFDVTVSYLIGESDERN</sequence>
<dbReference type="InterPro" id="IPR010982">
    <property type="entry name" value="Lambda_DNA-bd_dom_sf"/>
</dbReference>
<dbReference type="PROSITE" id="PS50943">
    <property type="entry name" value="HTH_CROC1"/>
    <property type="match status" value="1"/>
</dbReference>
<proteinExistence type="predicted"/>
<feature type="domain" description="HTH cro/C1-type" evidence="1">
    <location>
        <begin position="14"/>
        <end position="68"/>
    </location>
</feature>
<keyword evidence="3" id="KW-1185">Reference proteome</keyword>
<protein>
    <submittedName>
        <fullName evidence="2">Helix-turn-helix transcriptional regulator</fullName>
    </submittedName>
</protein>
<dbReference type="InterPro" id="IPR001387">
    <property type="entry name" value="Cro/C1-type_HTH"/>
</dbReference>
<dbReference type="SMART" id="SM00530">
    <property type="entry name" value="HTH_XRE"/>
    <property type="match status" value="1"/>
</dbReference>
<dbReference type="Proteomes" id="UP000597038">
    <property type="component" value="Unassembled WGS sequence"/>
</dbReference>
<dbReference type="SUPFAM" id="SSF47413">
    <property type="entry name" value="lambda repressor-like DNA-binding domains"/>
    <property type="match status" value="1"/>
</dbReference>
<dbReference type="EMBL" id="JAEDAQ010000002">
    <property type="protein sequence ID" value="MBH9580081.1"/>
    <property type="molecule type" value="Genomic_DNA"/>
</dbReference>
<accession>A0ABS0QLK0</accession>
<dbReference type="CDD" id="cd00093">
    <property type="entry name" value="HTH_XRE"/>
    <property type="match status" value="1"/>
</dbReference>
<dbReference type="Pfam" id="PF01381">
    <property type="entry name" value="HTH_3"/>
    <property type="match status" value="1"/>
</dbReference>
<evidence type="ECO:0000313" key="3">
    <source>
        <dbReference type="Proteomes" id="UP000597038"/>
    </source>
</evidence>
<evidence type="ECO:0000259" key="1">
    <source>
        <dbReference type="PROSITE" id="PS50943"/>
    </source>
</evidence>
<comment type="caution">
    <text evidence="2">The sequence shown here is derived from an EMBL/GenBank/DDBJ whole genome shotgun (WGS) entry which is preliminary data.</text>
</comment>
<dbReference type="RefSeq" id="WP_103208544.1">
    <property type="nucleotide sequence ID" value="NZ_CP027770.1"/>
</dbReference>
<organism evidence="2 3">
    <name type="scientific">Staphylococcus felis</name>
    <dbReference type="NCBI Taxonomy" id="46127"/>
    <lineage>
        <taxon>Bacteria</taxon>
        <taxon>Bacillati</taxon>
        <taxon>Bacillota</taxon>
        <taxon>Bacilli</taxon>
        <taxon>Bacillales</taxon>
        <taxon>Staphylococcaceae</taxon>
        <taxon>Staphylococcus</taxon>
    </lineage>
</organism>